<dbReference type="Pfam" id="PF02896">
    <property type="entry name" value="PEP-utilizers_C"/>
    <property type="match status" value="1"/>
</dbReference>
<feature type="domain" description="PEP-utilising enzyme mobile" evidence="21">
    <location>
        <begin position="160"/>
        <end position="230"/>
    </location>
</feature>
<dbReference type="SUPFAM" id="SSF52009">
    <property type="entry name" value="Phosphohistidine domain"/>
    <property type="match status" value="1"/>
</dbReference>
<evidence type="ECO:0000256" key="18">
    <source>
        <dbReference type="PIRSR" id="PIRSR000732-1"/>
    </source>
</evidence>
<evidence type="ECO:0000256" key="13">
    <source>
        <dbReference type="ARBA" id="ARBA00022723"/>
    </source>
</evidence>
<evidence type="ECO:0000256" key="12">
    <source>
        <dbReference type="ARBA" id="ARBA00022683"/>
    </source>
</evidence>
<dbReference type="PANTHER" id="PTHR46244">
    <property type="entry name" value="PHOSPHOENOLPYRUVATE-PROTEIN PHOSPHOTRANSFERASE"/>
    <property type="match status" value="1"/>
</dbReference>
<feature type="active site" description="Proton donor" evidence="18">
    <location>
        <position position="506"/>
    </location>
</feature>
<evidence type="ECO:0000256" key="1">
    <source>
        <dbReference type="ARBA" id="ARBA00000683"/>
    </source>
</evidence>
<evidence type="ECO:0000256" key="4">
    <source>
        <dbReference type="ARBA" id="ARBA00004496"/>
    </source>
</evidence>
<evidence type="ECO:0000256" key="8">
    <source>
        <dbReference type="ARBA" id="ARBA00022448"/>
    </source>
</evidence>
<dbReference type="GO" id="GO:0005737">
    <property type="term" value="C:cytoplasm"/>
    <property type="evidence" value="ECO:0007669"/>
    <property type="project" value="UniProtKB-SubCell"/>
</dbReference>
<evidence type="ECO:0000259" key="21">
    <source>
        <dbReference type="Pfam" id="PF00391"/>
    </source>
</evidence>
<dbReference type="Gene3D" id="1.10.274.10">
    <property type="entry name" value="PtsI, HPr-binding domain"/>
    <property type="match status" value="1"/>
</dbReference>
<dbReference type="InterPro" id="IPR008731">
    <property type="entry name" value="PTS_EIN"/>
</dbReference>
<keyword evidence="14 17" id="KW-0418">Kinase</keyword>
<dbReference type="AlphaFoldDB" id="A0A6J4LS60"/>
<evidence type="ECO:0000256" key="11">
    <source>
        <dbReference type="ARBA" id="ARBA00022679"/>
    </source>
</evidence>
<keyword evidence="15 17" id="KW-0460">Magnesium</keyword>
<evidence type="ECO:0000256" key="15">
    <source>
        <dbReference type="ARBA" id="ARBA00022842"/>
    </source>
</evidence>
<evidence type="ECO:0000256" key="3">
    <source>
        <dbReference type="ARBA" id="ARBA00002728"/>
    </source>
</evidence>
<dbReference type="PANTHER" id="PTHR46244:SF3">
    <property type="entry name" value="PHOSPHOENOLPYRUVATE-PROTEIN PHOSPHOTRANSFERASE"/>
    <property type="match status" value="1"/>
</dbReference>
<evidence type="ECO:0000256" key="9">
    <source>
        <dbReference type="ARBA" id="ARBA00022490"/>
    </source>
</evidence>
<dbReference type="GO" id="GO:0008965">
    <property type="term" value="F:phosphoenolpyruvate-protein phosphotransferase activity"/>
    <property type="evidence" value="ECO:0007669"/>
    <property type="project" value="UniProtKB-EC"/>
</dbReference>
<feature type="binding site" evidence="19">
    <location>
        <begin position="458"/>
        <end position="459"/>
    </location>
    <ligand>
        <name>phosphoenolpyruvate</name>
        <dbReference type="ChEBI" id="CHEBI:58702"/>
    </ligand>
</feature>
<evidence type="ECO:0000256" key="16">
    <source>
        <dbReference type="ARBA" id="ARBA00033235"/>
    </source>
</evidence>
<organism evidence="24">
    <name type="scientific">uncultured Gemmatimonadaceae bacterium</name>
    <dbReference type="NCBI Taxonomy" id="246130"/>
    <lineage>
        <taxon>Bacteria</taxon>
        <taxon>Pseudomonadati</taxon>
        <taxon>Gemmatimonadota</taxon>
        <taxon>Gemmatimonadia</taxon>
        <taxon>Gemmatimonadales</taxon>
        <taxon>Gemmatimonadaceae</taxon>
        <taxon>environmental samples</taxon>
    </lineage>
</organism>
<evidence type="ECO:0000256" key="6">
    <source>
        <dbReference type="ARBA" id="ARBA00012232"/>
    </source>
</evidence>
<reference evidence="24" key="1">
    <citation type="submission" date="2020-02" db="EMBL/GenBank/DDBJ databases">
        <authorList>
            <person name="Meier V. D."/>
        </authorList>
    </citation>
    <scope>NUCLEOTIDE SEQUENCE</scope>
    <source>
        <strain evidence="24">AVDCRST_MAG11</strain>
    </source>
</reference>
<evidence type="ECO:0000313" key="24">
    <source>
        <dbReference type="EMBL" id="CAA9341050.1"/>
    </source>
</evidence>
<comment type="function">
    <text evidence="3 17">General (non sugar-specific) component of the phosphoenolpyruvate-dependent sugar phosphotransferase system (sugar PTS). This major carbohydrate active-transport system catalyzes the phosphorylation of incoming sugar substrates concomitantly with their translocation across the cell membrane. Enzyme I transfers the phosphoryl group from phosphoenolpyruvate (PEP) to the phosphoryl carrier protein (HPr).</text>
</comment>
<proteinExistence type="inferred from homology"/>
<dbReference type="Pfam" id="PF00391">
    <property type="entry name" value="PEP-utilizers"/>
    <property type="match status" value="1"/>
</dbReference>
<feature type="binding site" evidence="19">
    <location>
        <position position="301"/>
    </location>
    <ligand>
        <name>phosphoenolpyruvate</name>
        <dbReference type="ChEBI" id="CHEBI:58702"/>
    </ligand>
</feature>
<feature type="domain" description="PEP-utilising enzyme C-terminal" evidence="22">
    <location>
        <begin position="261"/>
        <end position="545"/>
    </location>
</feature>
<dbReference type="EMBL" id="CADCTU010000652">
    <property type="protein sequence ID" value="CAA9341050.1"/>
    <property type="molecule type" value="Genomic_DNA"/>
</dbReference>
<comment type="cofactor">
    <cofactor evidence="2 17 20">
        <name>Mg(2+)</name>
        <dbReference type="ChEBI" id="CHEBI:18420"/>
    </cofactor>
</comment>
<feature type="binding site" evidence="19">
    <location>
        <position position="469"/>
    </location>
    <ligand>
        <name>phosphoenolpyruvate</name>
        <dbReference type="ChEBI" id="CHEBI:58702"/>
    </ligand>
</feature>
<evidence type="ECO:0000259" key="23">
    <source>
        <dbReference type="Pfam" id="PF05524"/>
    </source>
</evidence>
<dbReference type="PIRSF" id="PIRSF000732">
    <property type="entry name" value="PTS_enzyme_I"/>
    <property type="match status" value="1"/>
</dbReference>
<accession>A0A6J4LS60</accession>
<dbReference type="SUPFAM" id="SSF47831">
    <property type="entry name" value="Enzyme I of the PEP:sugar phosphotransferase system HPr-binding (sub)domain"/>
    <property type="match status" value="1"/>
</dbReference>
<feature type="binding site" evidence="20">
    <location>
        <position position="435"/>
    </location>
    <ligand>
        <name>Mg(2+)</name>
        <dbReference type="ChEBI" id="CHEBI:18420"/>
    </ligand>
</feature>
<keyword evidence="13 17" id="KW-0479">Metal-binding</keyword>
<sequence>MPLRAIDGIPASSGVVVGPVHLLRWEVPEVRHRTVDDHEIESELARLHAAVAAAKERLTRVRERVARTVGPEEAQIFDAQMLILEDPMLLEEIVSLVRHNLGAENAVDLTMRVWHHTFSHAPQPMVRERAGDVVDVHIRLLTVLLGLPDHDPVDVPSGANAVLVTHDLTPSLTVQLDRTAIAGIATDLGTRTSHVAILARSLGLPAVVGLRDAVSRLRGDEQVLLDGSGGSLVVNPTPAEIALFRSREERAQRAEVALRETARAESVTRDGVRVTLRANVDLPDEAEAAATSGAEGVGLMRTEFLVVGRATMPDEEEQYRAYRRVVEAFGGRPVVIRTFDIGGDKLPVGGFPSEANPFLGWRAVRMCLDQPDLFRTQLRALLRAAECGDVRIMLPLVVTLDEVRGARALLSEASAELAARGVAHRADVPLGVMVETPAAAVSADTFADDVAFFSIGTNDLVQYTLAVDRGNANLAARFTPLHPAVLRLIAMTVASGARHGLDVSVCGEMASHPLAVFALIGLGLRQLSVSPRAVPAVKQLVRAINADDAAAAVRAALALPTAAAVEAELSARLHATLDALGIARAGLLALESERIILSSDEP</sequence>
<protein>
    <recommendedName>
        <fullName evidence="7 17">Phosphoenolpyruvate-protein phosphotransferase</fullName>
        <ecNumber evidence="6 17">2.7.3.9</ecNumber>
    </recommendedName>
    <alternativeName>
        <fullName evidence="16 17">Phosphotransferase system, enzyme I</fullName>
    </alternativeName>
</protein>
<gene>
    <name evidence="24" type="ORF">AVDCRST_MAG11-2970</name>
</gene>
<evidence type="ECO:0000256" key="2">
    <source>
        <dbReference type="ARBA" id="ARBA00001946"/>
    </source>
</evidence>
<keyword evidence="12 17" id="KW-0598">Phosphotransferase system</keyword>
<evidence type="ECO:0000256" key="10">
    <source>
        <dbReference type="ARBA" id="ARBA00022597"/>
    </source>
</evidence>
<dbReference type="Gene3D" id="3.20.20.60">
    <property type="entry name" value="Phosphoenolpyruvate-binding domains"/>
    <property type="match status" value="1"/>
</dbReference>
<dbReference type="InterPro" id="IPR036618">
    <property type="entry name" value="PtsI_HPr-bd_sf"/>
</dbReference>
<feature type="binding site" evidence="20">
    <location>
        <position position="459"/>
    </location>
    <ligand>
        <name>Mg(2+)</name>
        <dbReference type="ChEBI" id="CHEBI:18420"/>
    </ligand>
</feature>
<dbReference type="NCBIfam" id="TIGR01417">
    <property type="entry name" value="PTS_I_fam"/>
    <property type="match status" value="1"/>
</dbReference>
<dbReference type="InterPro" id="IPR008279">
    <property type="entry name" value="PEP-util_enz_mobile_dom"/>
</dbReference>
<dbReference type="InterPro" id="IPR050499">
    <property type="entry name" value="PEP-utilizing_PTS_enzyme"/>
</dbReference>
<dbReference type="Pfam" id="PF05524">
    <property type="entry name" value="PEP-utilisers_N"/>
    <property type="match status" value="1"/>
</dbReference>
<comment type="catalytic activity">
    <reaction evidence="1 17">
        <text>L-histidyl-[protein] + phosphoenolpyruvate = N(pros)-phospho-L-histidyl-[protein] + pyruvate</text>
        <dbReference type="Rhea" id="RHEA:23880"/>
        <dbReference type="Rhea" id="RHEA-COMP:9745"/>
        <dbReference type="Rhea" id="RHEA-COMP:9746"/>
        <dbReference type="ChEBI" id="CHEBI:15361"/>
        <dbReference type="ChEBI" id="CHEBI:29979"/>
        <dbReference type="ChEBI" id="CHEBI:58702"/>
        <dbReference type="ChEBI" id="CHEBI:64837"/>
        <dbReference type="EC" id="2.7.3.9"/>
    </reaction>
</comment>
<keyword evidence="9 17" id="KW-0963">Cytoplasm</keyword>
<keyword evidence="11 17" id="KW-0808">Transferase</keyword>
<dbReference type="Gene3D" id="3.50.30.10">
    <property type="entry name" value="Phosphohistidine domain"/>
    <property type="match status" value="1"/>
</dbReference>
<name>A0A6J4LS60_9BACT</name>
<evidence type="ECO:0000256" key="5">
    <source>
        <dbReference type="ARBA" id="ARBA00007837"/>
    </source>
</evidence>
<dbReference type="InterPro" id="IPR006318">
    <property type="entry name" value="PTS_EI-like"/>
</dbReference>
<dbReference type="GO" id="GO:0016301">
    <property type="term" value="F:kinase activity"/>
    <property type="evidence" value="ECO:0007669"/>
    <property type="project" value="UniProtKB-KW"/>
</dbReference>
<keyword evidence="24" id="KW-0670">Pyruvate</keyword>
<evidence type="ECO:0000256" key="14">
    <source>
        <dbReference type="ARBA" id="ARBA00022777"/>
    </source>
</evidence>
<keyword evidence="8 17" id="KW-0813">Transport</keyword>
<feature type="domain" description="Phosphotransferase system enzyme I N-terminal" evidence="23">
    <location>
        <begin position="8"/>
        <end position="129"/>
    </location>
</feature>
<dbReference type="InterPro" id="IPR040442">
    <property type="entry name" value="Pyrv_kinase-like_dom_sf"/>
</dbReference>
<dbReference type="InterPro" id="IPR015813">
    <property type="entry name" value="Pyrv/PenolPyrv_kinase-like_dom"/>
</dbReference>
<feature type="binding site" evidence="19">
    <location>
        <position position="337"/>
    </location>
    <ligand>
        <name>phosphoenolpyruvate</name>
        <dbReference type="ChEBI" id="CHEBI:58702"/>
    </ligand>
</feature>
<evidence type="ECO:0000256" key="19">
    <source>
        <dbReference type="PIRSR" id="PIRSR000732-2"/>
    </source>
</evidence>
<feature type="active site" description="Tele-phosphohistidine intermediate" evidence="18">
    <location>
        <position position="194"/>
    </location>
</feature>
<evidence type="ECO:0000256" key="7">
    <source>
        <dbReference type="ARBA" id="ARBA00016544"/>
    </source>
</evidence>
<keyword evidence="10 17" id="KW-0762">Sugar transport</keyword>
<dbReference type="SUPFAM" id="SSF51621">
    <property type="entry name" value="Phosphoenolpyruvate/pyruvate domain"/>
    <property type="match status" value="1"/>
</dbReference>
<dbReference type="InterPro" id="IPR000121">
    <property type="entry name" value="PEP_util_C"/>
</dbReference>
<dbReference type="GO" id="GO:0046872">
    <property type="term" value="F:metal ion binding"/>
    <property type="evidence" value="ECO:0007669"/>
    <property type="project" value="UniProtKB-KW"/>
</dbReference>
<dbReference type="EC" id="2.7.3.9" evidence="6 17"/>
<dbReference type="GO" id="GO:0009401">
    <property type="term" value="P:phosphoenolpyruvate-dependent sugar phosphotransferase system"/>
    <property type="evidence" value="ECO:0007669"/>
    <property type="project" value="UniProtKB-KW"/>
</dbReference>
<evidence type="ECO:0000256" key="20">
    <source>
        <dbReference type="PIRSR" id="PIRSR000732-3"/>
    </source>
</evidence>
<dbReference type="InterPro" id="IPR024692">
    <property type="entry name" value="PTS_EI"/>
</dbReference>
<evidence type="ECO:0000259" key="22">
    <source>
        <dbReference type="Pfam" id="PF02896"/>
    </source>
</evidence>
<dbReference type="PRINTS" id="PR01736">
    <property type="entry name" value="PHPHTRNFRASE"/>
</dbReference>
<comment type="subcellular location">
    <subcellularLocation>
        <location evidence="4 17">Cytoplasm</location>
    </subcellularLocation>
</comment>
<evidence type="ECO:0000256" key="17">
    <source>
        <dbReference type="PIRNR" id="PIRNR000732"/>
    </source>
</evidence>
<comment type="similarity">
    <text evidence="5 17">Belongs to the PEP-utilizing enzyme family.</text>
</comment>
<dbReference type="InterPro" id="IPR036637">
    <property type="entry name" value="Phosphohistidine_dom_sf"/>
</dbReference>